<keyword evidence="1" id="KW-1133">Transmembrane helix</keyword>
<keyword evidence="3" id="KW-1185">Reference proteome</keyword>
<protein>
    <submittedName>
        <fullName evidence="2">Uncharacterized protein</fullName>
    </submittedName>
</protein>
<name>A0ABU1GQT0_9GAMM</name>
<dbReference type="EMBL" id="JARWAL010000026">
    <property type="protein sequence ID" value="MDR5894386.1"/>
    <property type="molecule type" value="Genomic_DNA"/>
</dbReference>
<evidence type="ECO:0000313" key="3">
    <source>
        <dbReference type="Proteomes" id="UP001252270"/>
    </source>
</evidence>
<dbReference type="Proteomes" id="UP001252270">
    <property type="component" value="Unassembled WGS sequence"/>
</dbReference>
<reference evidence="2 3" key="1">
    <citation type="submission" date="2023-04" db="EMBL/GenBank/DDBJ databases">
        <title>A long-awaited taxogenomic arrangement of the family Halomonadaceae.</title>
        <authorList>
            <person name="De La Haba R."/>
            <person name="Chuvochina M."/>
            <person name="Wittouck S."/>
            <person name="Arahal D.R."/>
            <person name="Sanchez-Porro C."/>
            <person name="Hugenholtz P."/>
            <person name="Ventosa A."/>
        </authorList>
    </citation>
    <scope>NUCLEOTIDE SEQUENCE [LARGE SCALE GENOMIC DNA]</scope>
    <source>
        <strain evidence="2 3">DSM 17332</strain>
    </source>
</reference>
<accession>A0ABU1GQT0</accession>
<gene>
    <name evidence="2" type="ORF">QC820_16475</name>
</gene>
<comment type="caution">
    <text evidence="2">The sequence shown here is derived from an EMBL/GenBank/DDBJ whole genome shotgun (WGS) entry which is preliminary data.</text>
</comment>
<organism evidence="2 3">
    <name type="scientific">Halomonas mongoliensis</name>
    <dbReference type="NCBI Taxonomy" id="321265"/>
    <lineage>
        <taxon>Bacteria</taxon>
        <taxon>Pseudomonadati</taxon>
        <taxon>Pseudomonadota</taxon>
        <taxon>Gammaproteobacteria</taxon>
        <taxon>Oceanospirillales</taxon>
        <taxon>Halomonadaceae</taxon>
        <taxon>Halomonas</taxon>
    </lineage>
</organism>
<evidence type="ECO:0000256" key="1">
    <source>
        <dbReference type="SAM" id="Phobius"/>
    </source>
</evidence>
<keyword evidence="1" id="KW-0812">Transmembrane</keyword>
<feature type="transmembrane region" description="Helical" evidence="1">
    <location>
        <begin position="222"/>
        <end position="246"/>
    </location>
</feature>
<feature type="non-terminal residue" evidence="2">
    <location>
        <position position="1"/>
    </location>
</feature>
<dbReference type="RefSeq" id="WP_309637682.1">
    <property type="nucleotide sequence ID" value="NZ_JARWAL010000026.1"/>
</dbReference>
<proteinExistence type="predicted"/>
<keyword evidence="1" id="KW-0472">Membrane</keyword>
<evidence type="ECO:0000313" key="2">
    <source>
        <dbReference type="EMBL" id="MDR5894386.1"/>
    </source>
</evidence>
<feature type="transmembrane region" description="Helical" evidence="1">
    <location>
        <begin position="154"/>
        <end position="176"/>
    </location>
</feature>
<feature type="transmembrane region" description="Helical" evidence="1">
    <location>
        <begin position="196"/>
        <end position="215"/>
    </location>
</feature>
<sequence>DAELLKRRLEIRSRGQRRQVRLEGGEQQVQMRFDRFALSQIDGGALEARQLANRAAGTLLEMDDWPRNQMARFKAMFGTNSRLAVIGLILEGLAAGQMTRKLDESMAHQRPENAWKLSASVGAIFAGIGNLIHDGIVNGAKAGSVRLGRIANRWWVKYLGIGSRVLGFAAAGLMAVWDGVNVYQEIRKGNWGMAGLYIFAAGTGLGAALLLGGFFGTTITVFGAVLSASGVGLLLLAIGIGVVLLIDFFKNDALQEWMGRCFFGKEGDERYGGLKVEVEQFGIAMTALGIETEGEENNNRSVGLSPQVR</sequence>